<organism evidence="2 3">
    <name type="scientific">Miscanthus lutarioriparius</name>
    <dbReference type="NCBI Taxonomy" id="422564"/>
    <lineage>
        <taxon>Eukaryota</taxon>
        <taxon>Viridiplantae</taxon>
        <taxon>Streptophyta</taxon>
        <taxon>Embryophyta</taxon>
        <taxon>Tracheophyta</taxon>
        <taxon>Spermatophyta</taxon>
        <taxon>Magnoliopsida</taxon>
        <taxon>Liliopsida</taxon>
        <taxon>Poales</taxon>
        <taxon>Poaceae</taxon>
        <taxon>PACMAD clade</taxon>
        <taxon>Panicoideae</taxon>
        <taxon>Andropogonodae</taxon>
        <taxon>Andropogoneae</taxon>
        <taxon>Saccharinae</taxon>
        <taxon>Miscanthus</taxon>
    </lineage>
</organism>
<feature type="compositionally biased region" description="Basic and acidic residues" evidence="1">
    <location>
        <begin position="18"/>
        <end position="36"/>
    </location>
</feature>
<dbReference type="AlphaFoldDB" id="A0A811RCZ2"/>
<dbReference type="Proteomes" id="UP000604825">
    <property type="component" value="Unassembled WGS sequence"/>
</dbReference>
<protein>
    <submittedName>
        <fullName evidence="2">Uncharacterized protein</fullName>
    </submittedName>
</protein>
<reference evidence="2" key="1">
    <citation type="submission" date="2020-10" db="EMBL/GenBank/DDBJ databases">
        <authorList>
            <person name="Han B."/>
            <person name="Lu T."/>
            <person name="Zhao Q."/>
            <person name="Huang X."/>
            <person name="Zhao Y."/>
        </authorList>
    </citation>
    <scope>NUCLEOTIDE SEQUENCE</scope>
</reference>
<keyword evidence="3" id="KW-1185">Reference proteome</keyword>
<accession>A0A811RCZ2</accession>
<gene>
    <name evidence="2" type="ORF">NCGR_LOCUS51196</name>
</gene>
<name>A0A811RCZ2_9POAL</name>
<feature type="region of interest" description="Disordered" evidence="1">
    <location>
        <begin position="68"/>
        <end position="99"/>
    </location>
</feature>
<proteinExistence type="predicted"/>
<evidence type="ECO:0000313" key="3">
    <source>
        <dbReference type="Proteomes" id="UP000604825"/>
    </source>
</evidence>
<evidence type="ECO:0000256" key="1">
    <source>
        <dbReference type="SAM" id="MobiDB-lite"/>
    </source>
</evidence>
<dbReference type="EMBL" id="CAJGYO010000014">
    <property type="protein sequence ID" value="CAD6267891.1"/>
    <property type="molecule type" value="Genomic_DNA"/>
</dbReference>
<comment type="caution">
    <text evidence="2">The sequence shown here is derived from an EMBL/GenBank/DDBJ whole genome shotgun (WGS) entry which is preliminary data.</text>
</comment>
<feature type="compositionally biased region" description="Polar residues" evidence="1">
    <location>
        <begin position="84"/>
        <end position="99"/>
    </location>
</feature>
<sequence>MGRSGRPRGGGRGSVATDRARGAERRAGAGREERAGQRRGMIGGALRFPRRLVRCCNCEERVGELAREGNPWTGRGSPGLHWQLQKQAPQNDTTESVDS</sequence>
<evidence type="ECO:0000313" key="2">
    <source>
        <dbReference type="EMBL" id="CAD6267891.1"/>
    </source>
</evidence>
<feature type="region of interest" description="Disordered" evidence="1">
    <location>
        <begin position="1"/>
        <end position="43"/>
    </location>
</feature>